<keyword evidence="2" id="KW-1185">Reference proteome</keyword>
<organism evidence="3">
    <name type="scientific">Gongylonema pulchrum</name>
    <dbReference type="NCBI Taxonomy" id="637853"/>
    <lineage>
        <taxon>Eukaryota</taxon>
        <taxon>Metazoa</taxon>
        <taxon>Ecdysozoa</taxon>
        <taxon>Nematoda</taxon>
        <taxon>Chromadorea</taxon>
        <taxon>Rhabditida</taxon>
        <taxon>Spirurina</taxon>
        <taxon>Spiruromorpha</taxon>
        <taxon>Spiruroidea</taxon>
        <taxon>Gongylonematidae</taxon>
        <taxon>Gongylonema</taxon>
    </lineage>
</organism>
<sequence length="170" mass="20230">MDTWRRQCYWGPTGCKDEAPESQPEWFWSLIEFGVRIKRNAPYFGLTVILPSVRLLLLFWGKEKVGKGQVGRHLMILDPDKISKVLAVLNNIRYSSSSHFYFSFQLFTEQFAQSCAFKMFSPHLFFPHFHLRSFTMFHDFQPYKLVTVFFFSFLHSHSKRIVPCLLYRNI</sequence>
<dbReference type="WBParaSite" id="GPUH_0000361101-mRNA-1">
    <property type="protein sequence ID" value="GPUH_0000361101-mRNA-1"/>
    <property type="gene ID" value="GPUH_0000361101"/>
</dbReference>
<reference evidence="3" key="1">
    <citation type="submission" date="2016-06" db="UniProtKB">
        <authorList>
            <consortium name="WormBaseParasite"/>
        </authorList>
    </citation>
    <scope>IDENTIFICATION</scope>
</reference>
<dbReference type="EMBL" id="UYRT01006266">
    <property type="protein sequence ID" value="VDK40185.1"/>
    <property type="molecule type" value="Genomic_DNA"/>
</dbReference>
<proteinExistence type="predicted"/>
<reference evidence="1 2" key="2">
    <citation type="submission" date="2018-11" db="EMBL/GenBank/DDBJ databases">
        <authorList>
            <consortium name="Pathogen Informatics"/>
        </authorList>
    </citation>
    <scope>NUCLEOTIDE SEQUENCE [LARGE SCALE GENOMIC DNA]</scope>
</reference>
<accession>A0A183D4G3</accession>
<gene>
    <name evidence="1" type="ORF">GPUH_LOCUS3604</name>
</gene>
<name>A0A183D4G3_9BILA</name>
<evidence type="ECO:0000313" key="2">
    <source>
        <dbReference type="Proteomes" id="UP000271098"/>
    </source>
</evidence>
<evidence type="ECO:0000313" key="1">
    <source>
        <dbReference type="EMBL" id="VDK40185.1"/>
    </source>
</evidence>
<dbReference type="Proteomes" id="UP000271098">
    <property type="component" value="Unassembled WGS sequence"/>
</dbReference>
<protein>
    <submittedName>
        <fullName evidence="3">Transmembrane protein</fullName>
    </submittedName>
</protein>
<dbReference type="AlphaFoldDB" id="A0A183D4G3"/>
<dbReference type="OrthoDB" id="5793848at2759"/>
<evidence type="ECO:0000313" key="3">
    <source>
        <dbReference type="WBParaSite" id="GPUH_0000361101-mRNA-1"/>
    </source>
</evidence>